<dbReference type="Gene3D" id="3.40.50.720">
    <property type="entry name" value="NAD(P)-binding Rossmann-like Domain"/>
    <property type="match status" value="1"/>
</dbReference>
<dbReference type="Pfam" id="PF07993">
    <property type="entry name" value="NAD_binding_4"/>
    <property type="match status" value="1"/>
</dbReference>
<dbReference type="InterPro" id="IPR013120">
    <property type="entry name" value="FAR_NAD-bd"/>
</dbReference>
<name>A0A8H8RQD9_9HELO</name>
<dbReference type="Pfam" id="PF12311">
    <property type="entry name" value="DUF3632"/>
    <property type="match status" value="1"/>
</dbReference>
<dbReference type="PANTHER" id="PTHR38797:SF4">
    <property type="entry name" value="NUCLEAR PORE COMPLEX PROTEIN NUP85"/>
    <property type="match status" value="1"/>
</dbReference>
<proteinExistence type="predicted"/>
<sequence>MVKSSIDGTPNVLNERDDYELKCTQKLIDKFSAVIRSLPPAPPLGTLSEQETVLLTGASGSVETILLDILCKSSNVSKVYALVRGPAVSGYWEGRGNRLHEMLGLSSVSYDHLSREVTSVVYNAWKLDLAAGVENFEKGYLQGTIHLLKFCTMQRAKSFFFTSSVSTYFGSKAKRQIVESAIDLDLGVCLEIGYSLSKYIIERVVQTASQVLNISISVLRLGQVSTQDMAPPDTATTTDEISLLHLELIRQSALTEQETIILNVFARGIQPATAEAAAEAAHQFDILCPPLEQKGEANDYLWMVWRIMITVARSPDVTNEVHIRLVSILDILRQSAKGNLDVYGVSAYYNPFLLAGAESNHVDFKSNLRVWRDFPQLALCMEAYFSDPMSNVAESGEFTPKAAQIWRNMNSFAARCLGAGVAGPYSNAMYAMRSALEEDLSTFLEISIAECKILVACEWISHAAKPLLWWARENIGYTNITAEDEEGQYVEGGTLYHGPAAMCLQRWAFWLGRFEEIGKETSKLNEETQKAAIETVQFMKTIESSMAITFLEYRPGTKGWQSRAPEPPPQKMYRDI</sequence>
<comment type="caution">
    <text evidence="2">The sequence shown here is derived from an EMBL/GenBank/DDBJ whole genome shotgun (WGS) entry which is preliminary data.</text>
</comment>
<reference evidence="2 3" key="1">
    <citation type="submission" date="2018-05" db="EMBL/GenBank/DDBJ databases">
        <title>Genome sequencing and assembly of the regulated plant pathogen Lachnellula willkommii and related sister species for the development of diagnostic species identification markers.</title>
        <authorList>
            <person name="Giroux E."/>
            <person name="Bilodeau G."/>
        </authorList>
    </citation>
    <scope>NUCLEOTIDE SEQUENCE [LARGE SCALE GENOMIC DNA]</scope>
    <source>
        <strain evidence="2 3">CBS 197.66</strain>
    </source>
</reference>
<keyword evidence="3" id="KW-1185">Reference proteome</keyword>
<evidence type="ECO:0000259" key="1">
    <source>
        <dbReference type="Pfam" id="PF07993"/>
    </source>
</evidence>
<gene>
    <name evidence="2" type="primary">nps9</name>
    <name evidence="2" type="ORF">LSUB1_G006495</name>
</gene>
<dbReference type="Proteomes" id="UP000462212">
    <property type="component" value="Unassembled WGS sequence"/>
</dbReference>
<feature type="domain" description="Thioester reductase (TE)" evidence="1">
    <location>
        <begin position="96"/>
        <end position="237"/>
    </location>
</feature>
<dbReference type="InterPro" id="IPR053204">
    <property type="entry name" value="Oxopyrrolidines_Biosynth-assoc"/>
</dbReference>
<dbReference type="InterPro" id="IPR022085">
    <property type="entry name" value="OpdG"/>
</dbReference>
<dbReference type="SUPFAM" id="SSF51735">
    <property type="entry name" value="NAD(P)-binding Rossmann-fold domains"/>
    <property type="match status" value="1"/>
</dbReference>
<accession>A0A8H8RQD9</accession>
<organism evidence="2 3">
    <name type="scientific">Lachnellula subtilissima</name>
    <dbReference type="NCBI Taxonomy" id="602034"/>
    <lineage>
        <taxon>Eukaryota</taxon>
        <taxon>Fungi</taxon>
        <taxon>Dikarya</taxon>
        <taxon>Ascomycota</taxon>
        <taxon>Pezizomycotina</taxon>
        <taxon>Leotiomycetes</taxon>
        <taxon>Helotiales</taxon>
        <taxon>Lachnaceae</taxon>
        <taxon>Lachnellula</taxon>
    </lineage>
</organism>
<evidence type="ECO:0000313" key="3">
    <source>
        <dbReference type="Proteomes" id="UP000462212"/>
    </source>
</evidence>
<dbReference type="EMBL" id="QGMJ01000267">
    <property type="protein sequence ID" value="TVY38718.1"/>
    <property type="molecule type" value="Genomic_DNA"/>
</dbReference>
<protein>
    <submittedName>
        <fullName evidence="2">Adenylate-forming reductase</fullName>
    </submittedName>
</protein>
<dbReference type="AlphaFoldDB" id="A0A8H8RQD9"/>
<evidence type="ECO:0000313" key="2">
    <source>
        <dbReference type="EMBL" id="TVY38718.1"/>
    </source>
</evidence>
<dbReference type="InterPro" id="IPR036291">
    <property type="entry name" value="NAD(P)-bd_dom_sf"/>
</dbReference>
<dbReference type="OrthoDB" id="3562292at2759"/>
<dbReference type="PANTHER" id="PTHR38797">
    <property type="entry name" value="NUCLEAR PORE COMPLEX PROTEIN NUP85-RELATED"/>
    <property type="match status" value="1"/>
</dbReference>